<keyword evidence="11 12" id="KW-0472">Membrane</keyword>
<dbReference type="SUPFAM" id="SSF158472">
    <property type="entry name" value="HAMP domain-like"/>
    <property type="match status" value="1"/>
</dbReference>
<evidence type="ECO:0000256" key="3">
    <source>
        <dbReference type="ARBA" id="ARBA00004236"/>
    </source>
</evidence>
<keyword evidence="7 12" id="KW-0812">Transmembrane</keyword>
<dbReference type="InterPro" id="IPR003661">
    <property type="entry name" value="HisK_dim/P_dom"/>
</dbReference>
<feature type="transmembrane region" description="Helical" evidence="12">
    <location>
        <begin position="12"/>
        <end position="32"/>
    </location>
</feature>
<comment type="catalytic activity">
    <reaction evidence="1">
        <text>ATP + protein L-histidine = ADP + protein N-phospho-L-histidine.</text>
        <dbReference type="EC" id="2.7.13.3"/>
    </reaction>
</comment>
<dbReference type="SMART" id="SM00388">
    <property type="entry name" value="HisKA"/>
    <property type="match status" value="1"/>
</dbReference>
<evidence type="ECO:0000256" key="4">
    <source>
        <dbReference type="ARBA" id="ARBA00012438"/>
    </source>
</evidence>
<feature type="domain" description="Histidine kinase" evidence="13">
    <location>
        <begin position="153"/>
        <end position="343"/>
    </location>
</feature>
<dbReference type="GO" id="GO:0016301">
    <property type="term" value="F:kinase activity"/>
    <property type="evidence" value="ECO:0007669"/>
    <property type="project" value="UniProtKB-KW"/>
</dbReference>
<keyword evidence="9 12" id="KW-1133">Transmembrane helix</keyword>
<dbReference type="SUPFAM" id="SSF47384">
    <property type="entry name" value="Homodimeric domain of signal transducing histidine kinase"/>
    <property type="match status" value="1"/>
</dbReference>
<dbReference type="EC" id="2.7.13.3" evidence="4"/>
<dbReference type="Pfam" id="PF00672">
    <property type="entry name" value="HAMP"/>
    <property type="match status" value="1"/>
</dbReference>
<name>A0ABM7LKZ0_9ACTN</name>
<dbReference type="InterPro" id="IPR004358">
    <property type="entry name" value="Sig_transdc_His_kin-like_C"/>
</dbReference>
<dbReference type="PRINTS" id="PR00344">
    <property type="entry name" value="BCTRLSENSOR"/>
</dbReference>
<dbReference type="Proteomes" id="UP000676967">
    <property type="component" value="Chromosome"/>
</dbReference>
<dbReference type="PANTHER" id="PTHR45436">
    <property type="entry name" value="SENSOR HISTIDINE KINASE YKOH"/>
    <property type="match status" value="1"/>
</dbReference>
<evidence type="ECO:0000256" key="7">
    <source>
        <dbReference type="ARBA" id="ARBA00022692"/>
    </source>
</evidence>
<dbReference type="InterPro" id="IPR003660">
    <property type="entry name" value="HAMP_dom"/>
</dbReference>
<dbReference type="SMART" id="SM00387">
    <property type="entry name" value="HATPase_c"/>
    <property type="match status" value="1"/>
</dbReference>
<dbReference type="Gene3D" id="1.10.287.130">
    <property type="match status" value="1"/>
</dbReference>
<dbReference type="Pfam" id="PF00512">
    <property type="entry name" value="HisKA"/>
    <property type="match status" value="1"/>
</dbReference>
<dbReference type="Gene3D" id="6.10.340.10">
    <property type="match status" value="1"/>
</dbReference>
<dbReference type="SMART" id="SM00304">
    <property type="entry name" value="HAMP"/>
    <property type="match status" value="1"/>
</dbReference>
<evidence type="ECO:0000256" key="1">
    <source>
        <dbReference type="ARBA" id="ARBA00000085"/>
    </source>
</evidence>
<evidence type="ECO:0000256" key="10">
    <source>
        <dbReference type="ARBA" id="ARBA00023012"/>
    </source>
</evidence>
<sequence length="344" mass="37422">MRRQTLRLRLTLLFAVLFLIAGAALLLLTYAITTGQHLVEEPAVPGGVHVVVPRTDIDLQRDRDLQSLLRAEGAALAGMTLLAGGLGWLVADRALRPLRTMAGAARQISERNLHQRLALSGPRDEVKDLADTFDGLLGRLQGAFEAQRRFVANASHELRTPLTVERSLLEVALADPDADLRHTCERVLAQNRQQERLIEALLTLARSQRGLDRREPVDLAWVVEGFEVAAELHPAPAMGDRPLIERLVGNLIDNAARHNVPGGWIRIWTGTDRGWAVLRVVNSGPPVVEQALFEPFRKGDGSAGLGIGLSIVAAIVTAHDGQIEARARAEGGLDVVVRFPPAGR</sequence>
<dbReference type="CDD" id="cd00075">
    <property type="entry name" value="HATPase"/>
    <property type="match status" value="1"/>
</dbReference>
<evidence type="ECO:0000256" key="11">
    <source>
        <dbReference type="ARBA" id="ARBA00023136"/>
    </source>
</evidence>
<dbReference type="InterPro" id="IPR036097">
    <property type="entry name" value="HisK_dim/P_sf"/>
</dbReference>
<dbReference type="InterPro" id="IPR050428">
    <property type="entry name" value="TCS_sensor_his_kinase"/>
</dbReference>
<evidence type="ECO:0000313" key="15">
    <source>
        <dbReference type="EMBL" id="BCJ39894.1"/>
    </source>
</evidence>
<keyword evidence="10" id="KW-0902">Two-component regulatory system</keyword>
<evidence type="ECO:0000256" key="8">
    <source>
        <dbReference type="ARBA" id="ARBA00022777"/>
    </source>
</evidence>
<organism evidence="15 16">
    <name type="scientific">Actinoplanes ianthinogenes</name>
    <dbReference type="NCBI Taxonomy" id="122358"/>
    <lineage>
        <taxon>Bacteria</taxon>
        <taxon>Bacillati</taxon>
        <taxon>Actinomycetota</taxon>
        <taxon>Actinomycetes</taxon>
        <taxon>Micromonosporales</taxon>
        <taxon>Micromonosporaceae</taxon>
        <taxon>Actinoplanes</taxon>
    </lineage>
</organism>
<evidence type="ECO:0000313" key="16">
    <source>
        <dbReference type="Proteomes" id="UP000676967"/>
    </source>
</evidence>
<feature type="domain" description="HAMP" evidence="14">
    <location>
        <begin position="92"/>
        <end position="145"/>
    </location>
</feature>
<gene>
    <name evidence="15" type="ORF">Aiant_05510</name>
</gene>
<dbReference type="InterPro" id="IPR003594">
    <property type="entry name" value="HATPase_dom"/>
</dbReference>
<keyword evidence="16" id="KW-1185">Reference proteome</keyword>
<dbReference type="PROSITE" id="PS50109">
    <property type="entry name" value="HIS_KIN"/>
    <property type="match status" value="1"/>
</dbReference>
<dbReference type="PANTHER" id="PTHR45436:SF15">
    <property type="entry name" value="SENSOR HISTIDINE KINASE CUSS"/>
    <property type="match status" value="1"/>
</dbReference>
<evidence type="ECO:0000256" key="12">
    <source>
        <dbReference type="SAM" id="Phobius"/>
    </source>
</evidence>
<dbReference type="RefSeq" id="WP_189330772.1">
    <property type="nucleotide sequence ID" value="NZ_AP023356.1"/>
</dbReference>
<comment type="subcellular location">
    <subcellularLocation>
        <location evidence="3">Cell membrane</location>
    </subcellularLocation>
    <subcellularLocation>
        <location evidence="2">Membrane</location>
        <topology evidence="2">Multi-pass membrane protein</topology>
    </subcellularLocation>
</comment>
<proteinExistence type="predicted"/>
<evidence type="ECO:0000259" key="14">
    <source>
        <dbReference type="PROSITE" id="PS50885"/>
    </source>
</evidence>
<accession>A0ABM7LKZ0</accession>
<dbReference type="InterPro" id="IPR036890">
    <property type="entry name" value="HATPase_C_sf"/>
</dbReference>
<dbReference type="EMBL" id="AP023356">
    <property type="protein sequence ID" value="BCJ39894.1"/>
    <property type="molecule type" value="Genomic_DNA"/>
</dbReference>
<evidence type="ECO:0000256" key="6">
    <source>
        <dbReference type="ARBA" id="ARBA00022679"/>
    </source>
</evidence>
<evidence type="ECO:0000256" key="9">
    <source>
        <dbReference type="ARBA" id="ARBA00022989"/>
    </source>
</evidence>
<keyword evidence="5" id="KW-0597">Phosphoprotein</keyword>
<evidence type="ECO:0000256" key="2">
    <source>
        <dbReference type="ARBA" id="ARBA00004141"/>
    </source>
</evidence>
<dbReference type="SUPFAM" id="SSF55874">
    <property type="entry name" value="ATPase domain of HSP90 chaperone/DNA topoisomerase II/histidine kinase"/>
    <property type="match status" value="1"/>
</dbReference>
<keyword evidence="8 15" id="KW-0418">Kinase</keyword>
<dbReference type="PROSITE" id="PS50885">
    <property type="entry name" value="HAMP"/>
    <property type="match status" value="1"/>
</dbReference>
<protein>
    <recommendedName>
        <fullName evidence="4">histidine kinase</fullName>
        <ecNumber evidence="4">2.7.13.3</ecNumber>
    </recommendedName>
</protein>
<feature type="transmembrane region" description="Helical" evidence="12">
    <location>
        <begin position="73"/>
        <end position="91"/>
    </location>
</feature>
<dbReference type="CDD" id="cd06225">
    <property type="entry name" value="HAMP"/>
    <property type="match status" value="1"/>
</dbReference>
<dbReference type="Gene3D" id="3.30.565.10">
    <property type="entry name" value="Histidine kinase-like ATPase, C-terminal domain"/>
    <property type="match status" value="1"/>
</dbReference>
<keyword evidence="6" id="KW-0808">Transferase</keyword>
<dbReference type="CDD" id="cd00082">
    <property type="entry name" value="HisKA"/>
    <property type="match status" value="1"/>
</dbReference>
<evidence type="ECO:0000256" key="5">
    <source>
        <dbReference type="ARBA" id="ARBA00022553"/>
    </source>
</evidence>
<reference evidence="15 16" key="1">
    <citation type="submission" date="2020-08" db="EMBL/GenBank/DDBJ databases">
        <title>Whole genome shotgun sequence of Actinoplanes ianthinogenes NBRC 13996.</title>
        <authorList>
            <person name="Komaki H."/>
            <person name="Tamura T."/>
        </authorList>
    </citation>
    <scope>NUCLEOTIDE SEQUENCE [LARGE SCALE GENOMIC DNA]</scope>
    <source>
        <strain evidence="15 16">NBRC 13996</strain>
    </source>
</reference>
<dbReference type="Pfam" id="PF02518">
    <property type="entry name" value="HATPase_c"/>
    <property type="match status" value="1"/>
</dbReference>
<dbReference type="InterPro" id="IPR005467">
    <property type="entry name" value="His_kinase_dom"/>
</dbReference>
<evidence type="ECO:0000259" key="13">
    <source>
        <dbReference type="PROSITE" id="PS50109"/>
    </source>
</evidence>